<reference evidence="2" key="1">
    <citation type="journal article" date="2017" name="Nat. Commun.">
        <title>The North American bullfrog draft genome provides insight into hormonal regulation of long noncoding RNA.</title>
        <authorList>
            <person name="Hammond S.A."/>
            <person name="Warren R.L."/>
            <person name="Vandervalk B.P."/>
            <person name="Kucuk E."/>
            <person name="Khan H."/>
            <person name="Gibb E.A."/>
            <person name="Pandoh P."/>
            <person name="Kirk H."/>
            <person name="Zhao Y."/>
            <person name="Jones M."/>
            <person name="Mungall A.J."/>
            <person name="Coope R."/>
            <person name="Pleasance S."/>
            <person name="Moore R.A."/>
            <person name="Holt R.A."/>
            <person name="Round J.M."/>
            <person name="Ohora S."/>
            <person name="Walle B.V."/>
            <person name="Veldhoen N."/>
            <person name="Helbing C.C."/>
            <person name="Birol I."/>
        </authorList>
    </citation>
    <scope>NUCLEOTIDE SEQUENCE [LARGE SCALE GENOMIC DNA]</scope>
</reference>
<dbReference type="AlphaFoldDB" id="A0A2G9S720"/>
<evidence type="ECO:0000313" key="1">
    <source>
        <dbReference type="EMBL" id="PIO35979.1"/>
    </source>
</evidence>
<sequence length="69" mass="7794">MELRQGTFFVFNKELVKNRLVFCNTTLLFYFGEWLSAGTPLTADDSSIVKDAVASFLARSLATSYIQCF</sequence>
<gene>
    <name evidence="1" type="ORF">AB205_0075990</name>
</gene>
<proteinExistence type="predicted"/>
<dbReference type="OrthoDB" id="269822at2759"/>
<organism evidence="1 2">
    <name type="scientific">Aquarana catesbeiana</name>
    <name type="common">American bullfrog</name>
    <name type="synonym">Rana catesbeiana</name>
    <dbReference type="NCBI Taxonomy" id="8400"/>
    <lineage>
        <taxon>Eukaryota</taxon>
        <taxon>Metazoa</taxon>
        <taxon>Chordata</taxon>
        <taxon>Craniata</taxon>
        <taxon>Vertebrata</taxon>
        <taxon>Euteleostomi</taxon>
        <taxon>Amphibia</taxon>
        <taxon>Batrachia</taxon>
        <taxon>Anura</taxon>
        <taxon>Neobatrachia</taxon>
        <taxon>Ranoidea</taxon>
        <taxon>Ranidae</taxon>
        <taxon>Aquarana</taxon>
    </lineage>
</organism>
<accession>A0A2G9S720</accession>
<evidence type="ECO:0000313" key="2">
    <source>
        <dbReference type="Proteomes" id="UP000228934"/>
    </source>
</evidence>
<protein>
    <submittedName>
        <fullName evidence="1">Uncharacterized protein</fullName>
    </submittedName>
</protein>
<dbReference type="Proteomes" id="UP000228934">
    <property type="component" value="Unassembled WGS sequence"/>
</dbReference>
<dbReference type="EMBL" id="KV925668">
    <property type="protein sequence ID" value="PIO35979.1"/>
    <property type="molecule type" value="Genomic_DNA"/>
</dbReference>
<keyword evidence="2" id="KW-1185">Reference proteome</keyword>
<name>A0A2G9S720_AQUCT</name>